<feature type="region of interest" description="Disordered" evidence="1">
    <location>
        <begin position="1"/>
        <end position="66"/>
    </location>
</feature>
<evidence type="ECO:0000256" key="1">
    <source>
        <dbReference type="SAM" id="MobiDB-lite"/>
    </source>
</evidence>
<protein>
    <submittedName>
        <fullName evidence="2">Uncharacterized protein</fullName>
    </submittedName>
</protein>
<name>A0ABS0K5G4_9ACTN</name>
<gene>
    <name evidence="2" type="ORF">IW249_004266</name>
</gene>
<evidence type="ECO:0000313" key="2">
    <source>
        <dbReference type="EMBL" id="MBG6103852.1"/>
    </source>
</evidence>
<sequence length="82" mass="8796">MSRAAIGQDLGVGSESAKAPLRDGKFYEAPTPIPNVGDWQPTRTRPSAEALPKTSPGRRGLSAPKAHGCWKDANVLFERHEG</sequence>
<dbReference type="RefSeq" id="WP_196922393.1">
    <property type="nucleotide sequence ID" value="NZ_JADOTY010000001.1"/>
</dbReference>
<evidence type="ECO:0000313" key="3">
    <source>
        <dbReference type="Proteomes" id="UP000631791"/>
    </source>
</evidence>
<proteinExistence type="predicted"/>
<comment type="caution">
    <text evidence="2">The sequence shown here is derived from an EMBL/GenBank/DDBJ whole genome shotgun (WGS) entry which is preliminary data.</text>
</comment>
<dbReference type="Proteomes" id="UP000631791">
    <property type="component" value="Unassembled WGS sequence"/>
</dbReference>
<reference evidence="2 3" key="1">
    <citation type="submission" date="2020-11" db="EMBL/GenBank/DDBJ databases">
        <title>Sequencing the genomes of 1000 actinobacteria strains.</title>
        <authorList>
            <person name="Klenk H.-P."/>
        </authorList>
    </citation>
    <scope>NUCLEOTIDE SEQUENCE [LARGE SCALE GENOMIC DNA]</scope>
    <source>
        <strain evidence="2 3">DSM 101695</strain>
    </source>
</reference>
<organism evidence="2 3">
    <name type="scientific">Micromonospora vinacea</name>
    <dbReference type="NCBI Taxonomy" id="709878"/>
    <lineage>
        <taxon>Bacteria</taxon>
        <taxon>Bacillati</taxon>
        <taxon>Actinomycetota</taxon>
        <taxon>Actinomycetes</taxon>
        <taxon>Micromonosporales</taxon>
        <taxon>Micromonosporaceae</taxon>
        <taxon>Micromonospora</taxon>
    </lineage>
</organism>
<dbReference type="EMBL" id="JADOTY010000001">
    <property type="protein sequence ID" value="MBG6103852.1"/>
    <property type="molecule type" value="Genomic_DNA"/>
</dbReference>
<keyword evidence="3" id="KW-1185">Reference proteome</keyword>
<accession>A0ABS0K5G4</accession>